<reference evidence="2 3" key="1">
    <citation type="submission" date="2021-02" db="EMBL/GenBank/DDBJ databases">
        <title>Bacillus sp. RD4P76, an endophyte from a halophyte.</title>
        <authorList>
            <person name="Sun J.-Q."/>
        </authorList>
    </citation>
    <scope>NUCLEOTIDE SEQUENCE [LARGE SCALE GENOMIC DNA]</scope>
    <source>
        <strain evidence="2 3">RD4P76</strain>
    </source>
</reference>
<keyword evidence="1" id="KW-0732">Signal</keyword>
<name>A0ABS2DE90_9BACI</name>
<organism evidence="2 3">
    <name type="scientific">Bacillus suaedaesalsae</name>
    <dbReference type="NCBI Taxonomy" id="2810349"/>
    <lineage>
        <taxon>Bacteria</taxon>
        <taxon>Bacillati</taxon>
        <taxon>Bacillota</taxon>
        <taxon>Bacilli</taxon>
        <taxon>Bacillales</taxon>
        <taxon>Bacillaceae</taxon>
        <taxon>Bacillus</taxon>
    </lineage>
</organism>
<evidence type="ECO:0000256" key="1">
    <source>
        <dbReference type="SAM" id="SignalP"/>
    </source>
</evidence>
<feature type="chain" id="PRO_5046857325" description="Sporulation protein" evidence="1">
    <location>
        <begin position="21"/>
        <end position="147"/>
    </location>
</feature>
<feature type="signal peptide" evidence="1">
    <location>
        <begin position="1"/>
        <end position="20"/>
    </location>
</feature>
<keyword evidence="3" id="KW-1185">Reference proteome</keyword>
<comment type="caution">
    <text evidence="2">The sequence shown here is derived from an EMBL/GenBank/DDBJ whole genome shotgun (WGS) entry which is preliminary data.</text>
</comment>
<dbReference type="RefSeq" id="WP_204202151.1">
    <property type="nucleotide sequence ID" value="NZ_JAFELM010000016.1"/>
</dbReference>
<evidence type="ECO:0000313" key="2">
    <source>
        <dbReference type="EMBL" id="MBM6616767.1"/>
    </source>
</evidence>
<dbReference type="EMBL" id="JAFELM010000016">
    <property type="protein sequence ID" value="MBM6616767.1"/>
    <property type="molecule type" value="Genomic_DNA"/>
</dbReference>
<proteinExistence type="predicted"/>
<sequence>MRIILLFCISLLVAMSTACSNVETTEDANGKNLMKTGTNKDGFYERDLGEGEQFIPNQSSTNYIDVTESRPNIGTDQDKIREVIDMHKNVTPGSVFINGQDAYVTVHSTKSFNEKDRDKLRHKLLKDITKAVPRYHIHVRVHDGDGD</sequence>
<gene>
    <name evidence="2" type="ORF">JR050_03610</name>
</gene>
<accession>A0ABS2DE90</accession>
<protein>
    <recommendedName>
        <fullName evidence="4">Sporulation protein</fullName>
    </recommendedName>
</protein>
<evidence type="ECO:0008006" key="4">
    <source>
        <dbReference type="Google" id="ProtNLM"/>
    </source>
</evidence>
<evidence type="ECO:0000313" key="3">
    <source>
        <dbReference type="Proteomes" id="UP001518925"/>
    </source>
</evidence>
<dbReference type="PROSITE" id="PS51257">
    <property type="entry name" value="PROKAR_LIPOPROTEIN"/>
    <property type="match status" value="1"/>
</dbReference>
<dbReference type="Proteomes" id="UP001518925">
    <property type="component" value="Unassembled WGS sequence"/>
</dbReference>